<protein>
    <recommendedName>
        <fullName evidence="1">Creatinase N-terminal domain-containing protein</fullName>
    </recommendedName>
</protein>
<dbReference type="EMBL" id="UINC01012132">
    <property type="protein sequence ID" value="SVA53152.1"/>
    <property type="molecule type" value="Genomic_DNA"/>
</dbReference>
<sequence>MRLFDYEKLSAEMHARDIDVILAGTKPNVEYLTDVEWMRWFDKENFLTEDGENYAASFVGLPRDQKIGPFYVAPSTQTGYPENYGMWIEDIRYWGPVFFVDGSDDQMDSADNPVARVAQVLREKGLDKGRIGVEWRHIEMQFVESLREFLPMATLVDAEPILWELRI</sequence>
<dbReference type="InterPro" id="IPR029149">
    <property type="entry name" value="Creatin/AminoP/Spt16_N"/>
</dbReference>
<feature type="domain" description="Creatinase N-terminal" evidence="1">
    <location>
        <begin position="7"/>
        <end position="167"/>
    </location>
</feature>
<dbReference type="SUPFAM" id="SSF53092">
    <property type="entry name" value="Creatinase/prolidase N-terminal domain"/>
    <property type="match status" value="1"/>
</dbReference>
<proteinExistence type="predicted"/>
<reference evidence="2" key="1">
    <citation type="submission" date="2018-05" db="EMBL/GenBank/DDBJ databases">
        <authorList>
            <person name="Lanie J.A."/>
            <person name="Ng W.-L."/>
            <person name="Kazmierczak K.M."/>
            <person name="Andrzejewski T.M."/>
            <person name="Davidsen T.M."/>
            <person name="Wayne K.J."/>
            <person name="Tettelin H."/>
            <person name="Glass J.I."/>
            <person name="Rusch D."/>
            <person name="Podicherti R."/>
            <person name="Tsui H.-C.T."/>
            <person name="Winkler M.E."/>
        </authorList>
    </citation>
    <scope>NUCLEOTIDE SEQUENCE</scope>
</reference>
<name>A0A381WL41_9ZZZZ</name>
<dbReference type="Gene3D" id="3.40.350.10">
    <property type="entry name" value="Creatinase/prolidase N-terminal domain"/>
    <property type="match status" value="1"/>
</dbReference>
<gene>
    <name evidence="2" type="ORF">METZ01_LOCUS106006</name>
</gene>
<evidence type="ECO:0000259" key="1">
    <source>
        <dbReference type="Pfam" id="PF01321"/>
    </source>
</evidence>
<evidence type="ECO:0000313" key="2">
    <source>
        <dbReference type="EMBL" id="SVA53152.1"/>
    </source>
</evidence>
<dbReference type="AlphaFoldDB" id="A0A381WL41"/>
<dbReference type="InterPro" id="IPR000587">
    <property type="entry name" value="Creatinase_N"/>
</dbReference>
<accession>A0A381WL41</accession>
<feature type="non-terminal residue" evidence="2">
    <location>
        <position position="167"/>
    </location>
</feature>
<organism evidence="2">
    <name type="scientific">marine metagenome</name>
    <dbReference type="NCBI Taxonomy" id="408172"/>
    <lineage>
        <taxon>unclassified sequences</taxon>
        <taxon>metagenomes</taxon>
        <taxon>ecological metagenomes</taxon>
    </lineage>
</organism>
<dbReference type="Pfam" id="PF01321">
    <property type="entry name" value="Creatinase_N"/>
    <property type="match status" value="1"/>
</dbReference>